<sequence length="262" mass="28097">MSEFAQEQRPPWRLWTMAAVAALSLHVAGAALALAHLTPDEGSDGLGTNVAEIGVELTSPSAEETELPPGPDADASVASPALAEQKAEVKPTDLPKETPKESDDPDRVVTQNEQKKPTDDDPKTETVQTSASQESVAQEASARQHIEGAREANAAAAPNLGIGKDKMMLTAKWAQQISAYFELHKRYPKTDKIKAAKVKVSLVLNRLGHVVSLAVAETSGDPLFDEAALDMIRRSDPVPRPPATLTDDTFAYNLDVNFNGKK</sequence>
<proteinExistence type="inferred from homology"/>
<evidence type="ECO:0000256" key="7">
    <source>
        <dbReference type="ARBA" id="ARBA00022927"/>
    </source>
</evidence>
<dbReference type="InterPro" id="IPR006260">
    <property type="entry name" value="TonB/TolA_C"/>
</dbReference>
<feature type="compositionally biased region" description="Basic and acidic residues" evidence="10">
    <location>
        <begin position="85"/>
        <end position="124"/>
    </location>
</feature>
<evidence type="ECO:0000313" key="12">
    <source>
        <dbReference type="EMBL" id="SHN87792.1"/>
    </source>
</evidence>
<evidence type="ECO:0000256" key="6">
    <source>
        <dbReference type="ARBA" id="ARBA00022692"/>
    </source>
</evidence>
<evidence type="ECO:0000256" key="3">
    <source>
        <dbReference type="ARBA" id="ARBA00022448"/>
    </source>
</evidence>
<dbReference type="OrthoDB" id="8441653at2"/>
<feature type="domain" description="TonB C-terminal" evidence="11">
    <location>
        <begin position="172"/>
        <end position="262"/>
    </location>
</feature>
<evidence type="ECO:0000256" key="10">
    <source>
        <dbReference type="SAM" id="MobiDB-lite"/>
    </source>
</evidence>
<dbReference type="GO" id="GO:0055085">
    <property type="term" value="P:transmembrane transport"/>
    <property type="evidence" value="ECO:0007669"/>
    <property type="project" value="InterPro"/>
</dbReference>
<feature type="region of interest" description="Disordered" evidence="10">
    <location>
        <begin position="56"/>
        <end position="147"/>
    </location>
</feature>
<keyword evidence="9" id="KW-0472">Membrane</keyword>
<dbReference type="Gene3D" id="3.30.1150.10">
    <property type="match status" value="1"/>
</dbReference>
<name>A0A1M7UXY2_9BRAD</name>
<dbReference type="InterPro" id="IPR051045">
    <property type="entry name" value="TonB-dependent_transducer"/>
</dbReference>
<dbReference type="RefSeq" id="WP_072825566.1">
    <property type="nucleotide sequence ID" value="NZ_LT670849.1"/>
</dbReference>
<protein>
    <submittedName>
        <fullName evidence="12">Outer membrane transport energization protein TonB</fullName>
    </submittedName>
</protein>
<dbReference type="Pfam" id="PF13103">
    <property type="entry name" value="TonB_2"/>
    <property type="match status" value="1"/>
</dbReference>
<gene>
    <name evidence="12" type="ORF">SAMN05444170_7363</name>
</gene>
<evidence type="ECO:0000256" key="4">
    <source>
        <dbReference type="ARBA" id="ARBA00022475"/>
    </source>
</evidence>
<dbReference type="PROSITE" id="PS52015">
    <property type="entry name" value="TONB_CTD"/>
    <property type="match status" value="1"/>
</dbReference>
<dbReference type="NCBIfam" id="TIGR01352">
    <property type="entry name" value="tonB_Cterm"/>
    <property type="match status" value="1"/>
</dbReference>
<comment type="subcellular location">
    <subcellularLocation>
        <location evidence="1">Cell inner membrane</location>
        <topology evidence="1">Single-pass membrane protein</topology>
        <orientation evidence="1">Periplasmic side</orientation>
    </subcellularLocation>
</comment>
<dbReference type="AlphaFoldDB" id="A0A1M7UXY2"/>
<evidence type="ECO:0000256" key="9">
    <source>
        <dbReference type="ARBA" id="ARBA00023136"/>
    </source>
</evidence>
<accession>A0A1M7UXY2</accession>
<dbReference type="PANTHER" id="PTHR33446">
    <property type="entry name" value="PROTEIN TONB-RELATED"/>
    <property type="match status" value="1"/>
</dbReference>
<organism evidence="12 13">
    <name type="scientific">Bradyrhizobium erythrophlei</name>
    <dbReference type="NCBI Taxonomy" id="1437360"/>
    <lineage>
        <taxon>Bacteria</taxon>
        <taxon>Pseudomonadati</taxon>
        <taxon>Pseudomonadota</taxon>
        <taxon>Alphaproteobacteria</taxon>
        <taxon>Hyphomicrobiales</taxon>
        <taxon>Nitrobacteraceae</taxon>
        <taxon>Bradyrhizobium</taxon>
    </lineage>
</organism>
<comment type="similarity">
    <text evidence="2">Belongs to the TonB family.</text>
</comment>
<reference evidence="13" key="1">
    <citation type="submission" date="2016-11" db="EMBL/GenBank/DDBJ databases">
        <authorList>
            <person name="Varghese N."/>
            <person name="Submissions S."/>
        </authorList>
    </citation>
    <scope>NUCLEOTIDE SEQUENCE [LARGE SCALE GENOMIC DNA]</scope>
    <source>
        <strain evidence="13">GAS401</strain>
    </source>
</reference>
<evidence type="ECO:0000313" key="13">
    <source>
        <dbReference type="Proteomes" id="UP000184096"/>
    </source>
</evidence>
<dbReference type="GO" id="GO:0015031">
    <property type="term" value="P:protein transport"/>
    <property type="evidence" value="ECO:0007669"/>
    <property type="project" value="UniProtKB-KW"/>
</dbReference>
<dbReference type="EMBL" id="LT670849">
    <property type="protein sequence ID" value="SHN87792.1"/>
    <property type="molecule type" value="Genomic_DNA"/>
</dbReference>
<keyword evidence="13" id="KW-1185">Reference proteome</keyword>
<keyword evidence="4" id="KW-1003">Cell membrane</keyword>
<evidence type="ECO:0000256" key="1">
    <source>
        <dbReference type="ARBA" id="ARBA00004383"/>
    </source>
</evidence>
<keyword evidence="3" id="KW-0813">Transport</keyword>
<dbReference type="Proteomes" id="UP000184096">
    <property type="component" value="Chromosome I"/>
</dbReference>
<dbReference type="GO" id="GO:0098797">
    <property type="term" value="C:plasma membrane protein complex"/>
    <property type="evidence" value="ECO:0007669"/>
    <property type="project" value="TreeGrafter"/>
</dbReference>
<dbReference type="GO" id="GO:0031992">
    <property type="term" value="F:energy transducer activity"/>
    <property type="evidence" value="ECO:0007669"/>
    <property type="project" value="TreeGrafter"/>
</dbReference>
<evidence type="ECO:0000256" key="5">
    <source>
        <dbReference type="ARBA" id="ARBA00022519"/>
    </source>
</evidence>
<evidence type="ECO:0000256" key="2">
    <source>
        <dbReference type="ARBA" id="ARBA00006555"/>
    </source>
</evidence>
<dbReference type="SUPFAM" id="SSF74653">
    <property type="entry name" value="TolA/TonB C-terminal domain"/>
    <property type="match status" value="1"/>
</dbReference>
<dbReference type="PANTHER" id="PTHR33446:SF2">
    <property type="entry name" value="PROTEIN TONB"/>
    <property type="match status" value="1"/>
</dbReference>
<evidence type="ECO:0000256" key="8">
    <source>
        <dbReference type="ARBA" id="ARBA00022989"/>
    </source>
</evidence>
<dbReference type="InterPro" id="IPR037682">
    <property type="entry name" value="TonB_C"/>
</dbReference>
<keyword evidence="8" id="KW-1133">Transmembrane helix</keyword>
<evidence type="ECO:0000259" key="11">
    <source>
        <dbReference type="PROSITE" id="PS52015"/>
    </source>
</evidence>
<keyword evidence="7" id="KW-0653">Protein transport</keyword>
<keyword evidence="5" id="KW-0997">Cell inner membrane</keyword>
<keyword evidence="6" id="KW-0812">Transmembrane</keyword>
<feature type="compositionally biased region" description="Low complexity" evidence="10">
    <location>
        <begin position="127"/>
        <end position="141"/>
    </location>
</feature>